<keyword evidence="3" id="KW-0378">Hydrolase</keyword>
<dbReference type="GO" id="GO:0016740">
    <property type="term" value="F:transferase activity"/>
    <property type="evidence" value="ECO:0007669"/>
    <property type="project" value="UniProtKB-KW"/>
</dbReference>
<keyword evidence="6" id="KW-1185">Reference proteome</keyword>
<sequence length="472" mass="47249">MLAGSLSLGLSACGVFGESDPSIDTPLGASASGVSPGRSDRAFSGRLSGADGGVLGGVVLSEEPHASLVARDILEKGGNAVDAATALYFTLSVTYPASASLGGGGICLVHDSEKGTTESVDFLPRQTLSGGEAAIPGNVRGFSLMHARFGRLAWAELVSPAETMAATGFKLTRASAQRLVENAGLLRGDPELAASYLNRAGQPLAEHEMVTLPQLAASLALVRARGPAGLYASKEARTFADAAQAVGAGLSAEDLQNYRPTVAISQRVEMDNEYLHLPSAALGAGAFSAQLWQKVAAGNVDALAAARQTAAALGAPGAIPDDMGSTSFVVATGNGDAVACGVTNNGPFGTGKVARGTGIVLAKSPAAPVAGLAGAFLSPVLVTNRFTNNLFFAGASAGGPVATASVQKVLKETLIDGDVPLSNALENAHPGPDPRVQALVCPQGLPRGANECSFGVDPKGAGLGLEAISAGN</sequence>
<evidence type="ECO:0000313" key="5">
    <source>
        <dbReference type="EMBL" id="GAK44631.1"/>
    </source>
</evidence>
<dbReference type="EMBL" id="BBIO01000004">
    <property type="protein sequence ID" value="GAK44631.1"/>
    <property type="molecule type" value="Genomic_DNA"/>
</dbReference>
<evidence type="ECO:0000256" key="1">
    <source>
        <dbReference type="ARBA" id="ARBA00009381"/>
    </source>
</evidence>
<name>A0A081B9B3_9HYPH</name>
<dbReference type="eggNOG" id="COG0405">
    <property type="taxonomic scope" value="Bacteria"/>
</dbReference>
<dbReference type="AlphaFoldDB" id="A0A081B9B3"/>
<protein>
    <submittedName>
        <fullName evidence="5">Gamma-glutamyltranspeptidase</fullName>
    </submittedName>
</protein>
<keyword evidence="4" id="KW-0865">Zymogen</keyword>
<dbReference type="PRINTS" id="PR01210">
    <property type="entry name" value="GGTRANSPTASE"/>
</dbReference>
<dbReference type="STRING" id="1333998.M2A_1130"/>
<organism evidence="5 6">
    <name type="scientific">Tepidicaulis marinus</name>
    <dbReference type="NCBI Taxonomy" id="1333998"/>
    <lineage>
        <taxon>Bacteria</taxon>
        <taxon>Pseudomonadati</taxon>
        <taxon>Pseudomonadota</taxon>
        <taxon>Alphaproteobacteria</taxon>
        <taxon>Hyphomicrobiales</taxon>
        <taxon>Parvibaculaceae</taxon>
        <taxon>Tepidicaulis</taxon>
    </lineage>
</organism>
<dbReference type="InterPro" id="IPR029055">
    <property type="entry name" value="Ntn_hydrolases_N"/>
</dbReference>
<accession>A0A081B9B3</accession>
<dbReference type="PANTHER" id="PTHR43199">
    <property type="entry name" value="GLUTATHIONE HYDROLASE"/>
    <property type="match status" value="1"/>
</dbReference>
<proteinExistence type="inferred from homology"/>
<dbReference type="Pfam" id="PF01019">
    <property type="entry name" value="G_glu_transpept"/>
    <property type="match status" value="1"/>
</dbReference>
<evidence type="ECO:0000256" key="3">
    <source>
        <dbReference type="ARBA" id="ARBA00022801"/>
    </source>
</evidence>
<dbReference type="Gene3D" id="3.60.20.40">
    <property type="match status" value="1"/>
</dbReference>
<dbReference type="PANTHER" id="PTHR43199:SF1">
    <property type="entry name" value="GLUTATHIONE HYDROLASE PROENZYME"/>
    <property type="match status" value="1"/>
</dbReference>
<dbReference type="InterPro" id="IPR043137">
    <property type="entry name" value="GGT_ssub_C"/>
</dbReference>
<comment type="caution">
    <text evidence="5">The sequence shown here is derived from an EMBL/GenBank/DDBJ whole genome shotgun (WGS) entry which is preliminary data.</text>
</comment>
<evidence type="ECO:0000256" key="2">
    <source>
        <dbReference type="ARBA" id="ARBA00022679"/>
    </source>
</evidence>
<reference evidence="5 6" key="1">
    <citation type="submission" date="2014-07" db="EMBL/GenBank/DDBJ databases">
        <title>Tepidicaulis marinum gen. nov., sp. nov., a novel marine bacterium denitrifying nitrate to nitrous oxide strictly under microaerobic conditions.</title>
        <authorList>
            <person name="Takeuchi M."/>
            <person name="Yamagishi T."/>
            <person name="Kamagata Y."/>
            <person name="Oshima K."/>
            <person name="Hattori M."/>
            <person name="Katayama T."/>
            <person name="Hanada S."/>
            <person name="Tamaki H."/>
            <person name="Marumo K."/>
            <person name="Maeda H."/>
            <person name="Nedachi M."/>
            <person name="Iwasaki W."/>
            <person name="Suwa Y."/>
            <person name="Sakata S."/>
        </authorList>
    </citation>
    <scope>NUCLEOTIDE SEQUENCE [LARGE SCALE GENOMIC DNA]</scope>
    <source>
        <strain evidence="5 6">MA2</strain>
    </source>
</reference>
<evidence type="ECO:0000313" key="6">
    <source>
        <dbReference type="Proteomes" id="UP000028702"/>
    </source>
</evidence>
<dbReference type="GO" id="GO:0016787">
    <property type="term" value="F:hydrolase activity"/>
    <property type="evidence" value="ECO:0007669"/>
    <property type="project" value="UniProtKB-KW"/>
</dbReference>
<gene>
    <name evidence="5" type="ORF">M2A_1130</name>
</gene>
<evidence type="ECO:0000256" key="4">
    <source>
        <dbReference type="ARBA" id="ARBA00023145"/>
    </source>
</evidence>
<dbReference type="InterPro" id="IPR051792">
    <property type="entry name" value="GGT_bact"/>
</dbReference>
<keyword evidence="2" id="KW-0808">Transferase</keyword>
<comment type="similarity">
    <text evidence="1">Belongs to the gamma-glutamyltransferase family.</text>
</comment>
<dbReference type="SUPFAM" id="SSF56235">
    <property type="entry name" value="N-terminal nucleophile aminohydrolases (Ntn hydrolases)"/>
    <property type="match status" value="1"/>
</dbReference>
<dbReference type="Proteomes" id="UP000028702">
    <property type="component" value="Unassembled WGS sequence"/>
</dbReference>